<dbReference type="Proteomes" id="UP000184330">
    <property type="component" value="Unassembled WGS sequence"/>
</dbReference>
<evidence type="ECO:0000313" key="2">
    <source>
        <dbReference type="Proteomes" id="UP000184330"/>
    </source>
</evidence>
<accession>A0A1L7X5N5</accession>
<gene>
    <name evidence="1" type="ORF">PAC_10225</name>
</gene>
<reference evidence="1 2" key="1">
    <citation type="submission" date="2016-03" db="EMBL/GenBank/DDBJ databases">
        <authorList>
            <person name="Ploux O."/>
        </authorList>
    </citation>
    <scope>NUCLEOTIDE SEQUENCE [LARGE SCALE GENOMIC DNA]</scope>
    <source>
        <strain evidence="1 2">UAMH 11012</strain>
    </source>
</reference>
<protein>
    <submittedName>
        <fullName evidence="1">Uncharacterized protein</fullName>
    </submittedName>
</protein>
<keyword evidence="2" id="KW-1185">Reference proteome</keyword>
<dbReference type="AlphaFoldDB" id="A0A1L7X5N5"/>
<name>A0A1L7X5N5_9HELO</name>
<sequence>MLVRGSYRLALVHDIYLGSFGIETHRARRFSTSSISGPRTEGQAAEIAQRRQHVISFDIRTLPCQSIRCVTHSPTAHCHHSGTSGIPGVLGSDDPKFADSHKLAARVDNEVTSSFLRGANTGKGERPYVEGAVQARFAGNGLRLSLTESRGFQWTSHSVVLRRKLATRHIRTKESENMPSMRVQTI</sequence>
<proteinExistence type="predicted"/>
<evidence type="ECO:0000313" key="1">
    <source>
        <dbReference type="EMBL" id="CZR60329.1"/>
    </source>
</evidence>
<dbReference type="EMBL" id="FJOG01000015">
    <property type="protein sequence ID" value="CZR60329.1"/>
    <property type="molecule type" value="Genomic_DNA"/>
</dbReference>
<organism evidence="1 2">
    <name type="scientific">Phialocephala subalpina</name>
    <dbReference type="NCBI Taxonomy" id="576137"/>
    <lineage>
        <taxon>Eukaryota</taxon>
        <taxon>Fungi</taxon>
        <taxon>Dikarya</taxon>
        <taxon>Ascomycota</taxon>
        <taxon>Pezizomycotina</taxon>
        <taxon>Leotiomycetes</taxon>
        <taxon>Helotiales</taxon>
        <taxon>Mollisiaceae</taxon>
        <taxon>Phialocephala</taxon>
        <taxon>Phialocephala fortinii species complex</taxon>
    </lineage>
</organism>